<sequence length="72" mass="8685">MQARGFHNFKVVLKIFSFLSFFVYCFHRLFSFVKVRRSGIFGKIGSLSEDLTRRFENLSFRKQKKRILCSQR</sequence>
<dbReference type="Proteomes" id="UP000012118">
    <property type="component" value="Unassembled WGS sequence"/>
</dbReference>
<name>M6Q6Z9_9LEPT</name>
<accession>M6Q6Z9</accession>
<keyword evidence="1" id="KW-0812">Transmembrane</keyword>
<organism evidence="2 3">
    <name type="scientific">Leptospira weilii str. UI 13098</name>
    <dbReference type="NCBI Taxonomy" id="1088542"/>
    <lineage>
        <taxon>Bacteria</taxon>
        <taxon>Pseudomonadati</taxon>
        <taxon>Spirochaetota</taxon>
        <taxon>Spirochaetia</taxon>
        <taxon>Leptospirales</taxon>
        <taxon>Leptospiraceae</taxon>
        <taxon>Leptospira</taxon>
    </lineage>
</organism>
<evidence type="ECO:0000313" key="2">
    <source>
        <dbReference type="EMBL" id="EMN88945.1"/>
    </source>
</evidence>
<evidence type="ECO:0000256" key="1">
    <source>
        <dbReference type="SAM" id="Phobius"/>
    </source>
</evidence>
<feature type="transmembrane region" description="Helical" evidence="1">
    <location>
        <begin position="12"/>
        <end position="30"/>
    </location>
</feature>
<reference evidence="2 3" key="1">
    <citation type="submission" date="2013-01" db="EMBL/GenBank/DDBJ databases">
        <authorList>
            <person name="Harkins D.M."/>
            <person name="Durkin A.S."/>
            <person name="Brinkac L.M."/>
            <person name="Haft D.H."/>
            <person name="Selengut J.D."/>
            <person name="Sanka R."/>
            <person name="DePew J."/>
            <person name="Purushe J."/>
            <person name="Chanthongthip A."/>
            <person name="Lattana O."/>
            <person name="Phetsouvanh R."/>
            <person name="Newton P.N."/>
            <person name="Vinetz J.M."/>
            <person name="Sutton G.G."/>
            <person name="Nierman W.C."/>
            <person name="Fouts D.E."/>
        </authorList>
    </citation>
    <scope>NUCLEOTIDE SEQUENCE [LARGE SCALE GENOMIC DNA]</scope>
    <source>
        <strain evidence="2 3">UI 13098</strain>
    </source>
</reference>
<comment type="caution">
    <text evidence="2">The sequence shown here is derived from an EMBL/GenBank/DDBJ whole genome shotgun (WGS) entry which is preliminary data.</text>
</comment>
<protein>
    <submittedName>
        <fullName evidence="2">Uncharacterized protein</fullName>
    </submittedName>
</protein>
<keyword evidence="1" id="KW-1133">Transmembrane helix</keyword>
<keyword evidence="1" id="KW-0472">Membrane</keyword>
<dbReference type="AlphaFoldDB" id="M6Q6Z9"/>
<dbReference type="EMBL" id="AHNU02000067">
    <property type="protein sequence ID" value="EMN88945.1"/>
    <property type="molecule type" value="Genomic_DNA"/>
</dbReference>
<gene>
    <name evidence="2" type="ORF">LEP1GSC108_1922</name>
</gene>
<proteinExistence type="predicted"/>
<evidence type="ECO:0000313" key="3">
    <source>
        <dbReference type="Proteomes" id="UP000012118"/>
    </source>
</evidence>
<keyword evidence="3" id="KW-1185">Reference proteome</keyword>